<feature type="transmembrane region" description="Helical" evidence="4">
    <location>
        <begin position="390"/>
        <end position="412"/>
    </location>
</feature>
<reference evidence="7" key="1">
    <citation type="submission" date="2019-06" db="EMBL/GenBank/DDBJ databases">
        <authorList>
            <person name="Zheng W."/>
        </authorList>
    </citation>
    <scope>NUCLEOTIDE SEQUENCE</scope>
    <source>
        <strain evidence="7">QDHG01</strain>
    </source>
</reference>
<feature type="active site" description="Proton acceptor" evidence="3">
    <location>
        <position position="507"/>
    </location>
</feature>
<evidence type="ECO:0000256" key="5">
    <source>
        <dbReference type="SAM" id="SignalP"/>
    </source>
</evidence>
<name>A0A8J8NU14_HALGN</name>
<keyword evidence="5" id="KW-0732">Signal</keyword>
<evidence type="ECO:0000259" key="6">
    <source>
        <dbReference type="PROSITE" id="PS51635"/>
    </source>
</evidence>
<keyword evidence="3" id="KW-0442">Lipid degradation</keyword>
<protein>
    <recommendedName>
        <fullName evidence="6">PNPLA domain-containing protein</fullName>
    </recommendedName>
</protein>
<evidence type="ECO:0000313" key="7">
    <source>
        <dbReference type="EMBL" id="TNV81503.1"/>
    </source>
</evidence>
<keyword evidence="8" id="KW-1185">Reference proteome</keyword>
<feature type="transmembrane region" description="Helical" evidence="4">
    <location>
        <begin position="213"/>
        <end position="238"/>
    </location>
</feature>
<dbReference type="PANTHER" id="PTHR32176:SF92">
    <property type="entry name" value="XYLOSE ISOMERASE"/>
    <property type="match status" value="1"/>
</dbReference>
<feature type="active site" description="Nucleophile" evidence="3">
    <location>
        <position position="166"/>
    </location>
</feature>
<dbReference type="AlphaFoldDB" id="A0A8J8NU14"/>
<dbReference type="GO" id="GO:0004620">
    <property type="term" value="F:phospholipase activity"/>
    <property type="evidence" value="ECO:0007669"/>
    <property type="project" value="TreeGrafter"/>
</dbReference>
<feature type="chain" id="PRO_5035166277" description="PNPLA domain-containing protein" evidence="5">
    <location>
        <begin position="34"/>
        <end position="651"/>
    </location>
</feature>
<feature type="signal peptide" evidence="5">
    <location>
        <begin position="1"/>
        <end position="33"/>
    </location>
</feature>
<keyword evidence="4" id="KW-0472">Membrane</keyword>
<sequence>MMELRQRNSALNGLPLIPLLILALTLVLNFVEGNEGFFSPYSTQETEDTDTEEGGPYFTWDEDNLPSLEEVQEFYRNSQLQNAQNTSNQHPNLEQGSTQYRRYNILSIDGGGIRGVIPAVLVDYMEKYAFEYALKKGHPNIWARKIQGKPNKIQMKEIFHSIAGTSTGAILAATLAVQNDPKSNNSYYAGDVINFFLNDGPEVFQDRKINNGMLWIVTIITGLMGAWLGYKLGVMLFANPRTEKNLRHIRLIIKELKGLVKKERRLTLQAEGGELRETENGVPTGINDQADDVESVEEDAIYKKRMSRMFKKMKTSDGIESQEYDLGTVQKERQRLVTIVKKKLSISANYEIRKQITALITEDDEEGLRLAIQKLEAQVATFKERQSLKWILVVIAFIGTAVGAYILVQTFYDLMKASFDRTTLSAILADRLGRFRVTDISTDEMMLISYAYDEQQPRFYSEHFANQNPYLFDLQMDKAVIGASSLLMYFDPYKIQLGVSNEETLVDGAIIAENPSFYAALQAKEFNNNIILKTDYVRVVSLGSGYRRSFYERSFVSGDFIQQVVSGADEVIDLFNYIKAQAHQHFTKILVGAENYHRFDVELVEGNANYADGSSIPSMYNIGKALLDTEKKRLQKIIQTIVDENYLYLPL</sequence>
<keyword evidence="3" id="KW-0378">Hydrolase</keyword>
<evidence type="ECO:0000256" key="4">
    <source>
        <dbReference type="SAM" id="Phobius"/>
    </source>
</evidence>
<dbReference type="Proteomes" id="UP000785679">
    <property type="component" value="Unassembled WGS sequence"/>
</dbReference>
<evidence type="ECO:0000256" key="2">
    <source>
        <dbReference type="ARBA" id="ARBA00023098"/>
    </source>
</evidence>
<dbReference type="PROSITE" id="PS51635">
    <property type="entry name" value="PNPLA"/>
    <property type="match status" value="1"/>
</dbReference>
<organism evidence="7 8">
    <name type="scientific">Halteria grandinella</name>
    <dbReference type="NCBI Taxonomy" id="5974"/>
    <lineage>
        <taxon>Eukaryota</taxon>
        <taxon>Sar</taxon>
        <taxon>Alveolata</taxon>
        <taxon>Ciliophora</taxon>
        <taxon>Intramacronucleata</taxon>
        <taxon>Spirotrichea</taxon>
        <taxon>Stichotrichia</taxon>
        <taxon>Sporadotrichida</taxon>
        <taxon>Halteriidae</taxon>
        <taxon>Halteria</taxon>
    </lineage>
</organism>
<evidence type="ECO:0000256" key="1">
    <source>
        <dbReference type="ARBA" id="ARBA00010240"/>
    </source>
</evidence>
<feature type="domain" description="PNPLA" evidence="6">
    <location>
        <begin position="106"/>
        <end position="520"/>
    </location>
</feature>
<dbReference type="GO" id="GO:0047372">
    <property type="term" value="F:monoacylglycerol lipase activity"/>
    <property type="evidence" value="ECO:0007669"/>
    <property type="project" value="TreeGrafter"/>
</dbReference>
<comment type="caution">
    <text evidence="7">The sequence shown here is derived from an EMBL/GenBank/DDBJ whole genome shotgun (WGS) entry which is preliminary data.</text>
</comment>
<dbReference type="OrthoDB" id="289657at2759"/>
<dbReference type="Gene3D" id="3.40.1090.10">
    <property type="entry name" value="Cytosolic phospholipase A2 catalytic domain"/>
    <property type="match status" value="2"/>
</dbReference>
<keyword evidence="4" id="KW-0812">Transmembrane</keyword>
<proteinExistence type="inferred from homology"/>
<feature type="short sequence motif" description="GXSXG" evidence="3">
    <location>
        <begin position="164"/>
        <end position="168"/>
    </location>
</feature>
<comment type="similarity">
    <text evidence="1">Belongs to the patatin family.</text>
</comment>
<dbReference type="InterPro" id="IPR016035">
    <property type="entry name" value="Acyl_Trfase/lysoPLipase"/>
</dbReference>
<keyword evidence="2 3" id="KW-0443">Lipid metabolism</keyword>
<dbReference type="PANTHER" id="PTHR32176">
    <property type="entry name" value="XYLOSE ISOMERASE"/>
    <property type="match status" value="1"/>
</dbReference>
<keyword evidence="4" id="KW-1133">Transmembrane helix</keyword>
<evidence type="ECO:0000256" key="3">
    <source>
        <dbReference type="PROSITE-ProRule" id="PRU01161"/>
    </source>
</evidence>
<dbReference type="SUPFAM" id="SSF52151">
    <property type="entry name" value="FabD/lysophospholipase-like"/>
    <property type="match status" value="1"/>
</dbReference>
<accession>A0A8J8NU14</accession>
<dbReference type="InterPro" id="IPR002641">
    <property type="entry name" value="PNPLA_dom"/>
</dbReference>
<gene>
    <name evidence="7" type="ORF">FGO68_gene9588</name>
</gene>
<evidence type="ECO:0000313" key="8">
    <source>
        <dbReference type="Proteomes" id="UP000785679"/>
    </source>
</evidence>
<feature type="short sequence motif" description="GXGXXG" evidence="3">
    <location>
        <begin position="110"/>
        <end position="115"/>
    </location>
</feature>
<dbReference type="EMBL" id="RRYP01006064">
    <property type="protein sequence ID" value="TNV81503.1"/>
    <property type="molecule type" value="Genomic_DNA"/>
</dbReference>
<dbReference type="GO" id="GO:0016042">
    <property type="term" value="P:lipid catabolic process"/>
    <property type="evidence" value="ECO:0007669"/>
    <property type="project" value="UniProtKB-UniRule"/>
</dbReference>
<feature type="short sequence motif" description="DGA/G" evidence="3">
    <location>
        <begin position="507"/>
        <end position="509"/>
    </location>
</feature>
<dbReference type="Pfam" id="PF01734">
    <property type="entry name" value="Patatin"/>
    <property type="match status" value="1"/>
</dbReference>